<reference evidence="2 3" key="1">
    <citation type="submission" date="2016-11" db="EMBL/GenBank/DDBJ databases">
        <title>The macronuclear genome of Stentor coeruleus: a giant cell with tiny introns.</title>
        <authorList>
            <person name="Slabodnick M."/>
            <person name="Ruby J.G."/>
            <person name="Reiff S.B."/>
            <person name="Swart E.C."/>
            <person name="Gosai S."/>
            <person name="Prabakaran S."/>
            <person name="Witkowska E."/>
            <person name="Larue G.E."/>
            <person name="Fisher S."/>
            <person name="Freeman R.M."/>
            <person name="Gunawardena J."/>
            <person name="Chu W."/>
            <person name="Stover N.A."/>
            <person name="Gregory B.D."/>
            <person name="Nowacki M."/>
            <person name="Derisi J."/>
            <person name="Roy S.W."/>
            <person name="Marshall W.F."/>
            <person name="Sood P."/>
        </authorList>
    </citation>
    <scope>NUCLEOTIDE SEQUENCE [LARGE SCALE GENOMIC DNA]</scope>
    <source>
        <strain evidence="2">WM001</strain>
    </source>
</reference>
<dbReference type="EMBL" id="MPUH01000233">
    <property type="protein sequence ID" value="OMJ85552.1"/>
    <property type="molecule type" value="Genomic_DNA"/>
</dbReference>
<evidence type="ECO:0000256" key="1">
    <source>
        <dbReference type="SAM" id="Coils"/>
    </source>
</evidence>
<dbReference type="Gene3D" id="3.40.50.300">
    <property type="entry name" value="P-loop containing nucleotide triphosphate hydrolases"/>
    <property type="match status" value="1"/>
</dbReference>
<name>A0A1R2C969_9CILI</name>
<dbReference type="OrthoDB" id="302956at2759"/>
<evidence type="ECO:0000313" key="3">
    <source>
        <dbReference type="Proteomes" id="UP000187209"/>
    </source>
</evidence>
<evidence type="ECO:0000313" key="2">
    <source>
        <dbReference type="EMBL" id="OMJ85552.1"/>
    </source>
</evidence>
<comment type="caution">
    <text evidence="2">The sequence shown here is derived from an EMBL/GenBank/DDBJ whole genome shotgun (WGS) entry which is preliminary data.</text>
</comment>
<dbReference type="InterPro" id="IPR027417">
    <property type="entry name" value="P-loop_NTPase"/>
</dbReference>
<organism evidence="2 3">
    <name type="scientific">Stentor coeruleus</name>
    <dbReference type="NCBI Taxonomy" id="5963"/>
    <lineage>
        <taxon>Eukaryota</taxon>
        <taxon>Sar</taxon>
        <taxon>Alveolata</taxon>
        <taxon>Ciliophora</taxon>
        <taxon>Postciliodesmatophora</taxon>
        <taxon>Heterotrichea</taxon>
        <taxon>Heterotrichida</taxon>
        <taxon>Stentoridae</taxon>
        <taxon>Stentor</taxon>
    </lineage>
</organism>
<keyword evidence="3" id="KW-1185">Reference proteome</keyword>
<protein>
    <recommendedName>
        <fullName evidence="4">G domain-containing protein</fullName>
    </recommendedName>
</protein>
<feature type="coiled-coil region" evidence="1">
    <location>
        <begin position="260"/>
        <end position="306"/>
    </location>
</feature>
<dbReference type="Proteomes" id="UP000187209">
    <property type="component" value="Unassembled WGS sequence"/>
</dbReference>
<gene>
    <name evidence="2" type="ORF">SteCoe_13092</name>
</gene>
<accession>A0A1R2C969</accession>
<evidence type="ECO:0008006" key="4">
    <source>
        <dbReference type="Google" id="ProtNLM"/>
    </source>
</evidence>
<dbReference type="AlphaFoldDB" id="A0A1R2C969"/>
<proteinExistence type="predicted"/>
<keyword evidence="1" id="KW-0175">Coiled coil</keyword>
<sequence length="496" mass="58146">MSYSFCRVLPETASLTDYDYGVILIGMAGLGKSSVINSMINTALDRNLQNLLIALPSQNYTKVSPEFNINTQDFKFPKIYEFSGPLTDYKKIRVVEIPDCDNENSSINEHFSNYFAKVSKYLNFVSIIGIVETSSTNRITPDKRKLYSSIKTIFSKNCLDNSFCFFITHHVAHCFEASFVNIESQLNIKINNNIYSYSTEEYKENDKLRNKIEKNLTKIKQKFVKFFKVLVKFERISWNTILSEPLSFELLKKEHEIISIKNQHAEILDEQRRKSDQEKQKLIKELEIYKNKFEEQKNKLNEVLYQNQMINQKYSKICSEHEECKKIQDDKTVKIAKAFDLYENFNQFLSNLENKIVTAKCDKCINPSAYKCTLHIPHVNICNSHIRLHIGDEHKLMRLFDTEIEIQDLDAQLSNYAQKAIENKQKIISITCNAMVSIKRLSKNLIEKFDELFIKIIAMRTIGKPKDFDFTEIDCFDEMTENNFFLEWLIESLRKN</sequence>